<dbReference type="InterPro" id="IPR050707">
    <property type="entry name" value="HTH_MetabolicPath_Reg"/>
</dbReference>
<dbReference type="GO" id="GO:0045892">
    <property type="term" value="P:negative regulation of DNA-templated transcription"/>
    <property type="evidence" value="ECO:0007669"/>
    <property type="project" value="TreeGrafter"/>
</dbReference>
<accession>A0A645INL2</accession>
<dbReference type="GO" id="GO:0003677">
    <property type="term" value="F:DNA binding"/>
    <property type="evidence" value="ECO:0007669"/>
    <property type="project" value="TreeGrafter"/>
</dbReference>
<dbReference type="Pfam" id="PF01614">
    <property type="entry name" value="IclR_C"/>
    <property type="match status" value="1"/>
</dbReference>
<evidence type="ECO:0000259" key="1">
    <source>
        <dbReference type="PROSITE" id="PS51078"/>
    </source>
</evidence>
<feature type="domain" description="IclR-ED" evidence="1">
    <location>
        <begin position="1"/>
        <end position="68"/>
    </location>
</feature>
<dbReference type="InterPro" id="IPR029016">
    <property type="entry name" value="GAF-like_dom_sf"/>
</dbReference>
<dbReference type="EMBL" id="VSSQ01111513">
    <property type="protein sequence ID" value="MPN48833.1"/>
    <property type="molecule type" value="Genomic_DNA"/>
</dbReference>
<gene>
    <name evidence="2" type="primary">rhmR_1</name>
    <name evidence="2" type="ORF">SDC9_196445</name>
</gene>
<dbReference type="PROSITE" id="PS51078">
    <property type="entry name" value="ICLR_ED"/>
    <property type="match status" value="1"/>
</dbReference>
<comment type="caution">
    <text evidence="2">The sequence shown here is derived from an EMBL/GenBank/DDBJ whole genome shotgun (WGS) entry which is preliminary data.</text>
</comment>
<sequence length="68" mass="7140">MREIRARGFAVDDCEHEPGVFCVAAPVFTASGEVAGALSVSGSELYLRDDRDRIAAQVTAAARAISEG</sequence>
<reference evidence="2" key="1">
    <citation type="submission" date="2019-08" db="EMBL/GenBank/DDBJ databases">
        <authorList>
            <person name="Kucharzyk K."/>
            <person name="Murdoch R.W."/>
            <person name="Higgins S."/>
            <person name="Loffler F."/>
        </authorList>
    </citation>
    <scope>NUCLEOTIDE SEQUENCE</scope>
</reference>
<dbReference type="GO" id="GO:0003700">
    <property type="term" value="F:DNA-binding transcription factor activity"/>
    <property type="evidence" value="ECO:0007669"/>
    <property type="project" value="TreeGrafter"/>
</dbReference>
<protein>
    <submittedName>
        <fullName evidence="2">Putative HTH-type transcriptional regulator RhmR</fullName>
    </submittedName>
</protein>
<dbReference type="PANTHER" id="PTHR30136:SF35">
    <property type="entry name" value="HTH-TYPE TRANSCRIPTIONAL REGULATOR RV1719"/>
    <property type="match status" value="1"/>
</dbReference>
<dbReference type="SUPFAM" id="SSF55781">
    <property type="entry name" value="GAF domain-like"/>
    <property type="match status" value="1"/>
</dbReference>
<name>A0A645INL2_9ZZZZ</name>
<organism evidence="2">
    <name type="scientific">bioreactor metagenome</name>
    <dbReference type="NCBI Taxonomy" id="1076179"/>
    <lineage>
        <taxon>unclassified sequences</taxon>
        <taxon>metagenomes</taxon>
        <taxon>ecological metagenomes</taxon>
    </lineage>
</organism>
<dbReference type="InterPro" id="IPR014757">
    <property type="entry name" value="Tscrpt_reg_IclR_C"/>
</dbReference>
<dbReference type="Gene3D" id="3.30.450.40">
    <property type="match status" value="1"/>
</dbReference>
<dbReference type="AlphaFoldDB" id="A0A645INL2"/>
<dbReference type="PANTHER" id="PTHR30136">
    <property type="entry name" value="HELIX-TURN-HELIX TRANSCRIPTIONAL REGULATOR, ICLR FAMILY"/>
    <property type="match status" value="1"/>
</dbReference>
<proteinExistence type="predicted"/>
<evidence type="ECO:0000313" key="2">
    <source>
        <dbReference type="EMBL" id="MPN48833.1"/>
    </source>
</evidence>